<dbReference type="EMBL" id="CP089051">
    <property type="protein sequence ID" value="UYF71698.1"/>
    <property type="molecule type" value="Genomic_DNA"/>
</dbReference>
<dbReference type="RefSeq" id="WP_263512626.1">
    <property type="nucleotide sequence ID" value="NZ_CP089051.1"/>
</dbReference>
<dbReference type="Proteomes" id="UP001164064">
    <property type="component" value="Chromosome"/>
</dbReference>
<accession>A0AA46S4S0</accession>
<evidence type="ECO:0000313" key="1">
    <source>
        <dbReference type="EMBL" id="UYF71698.1"/>
    </source>
</evidence>
<sequence length="148" mass="16796">MTWKSEDKEWEGKYISNPEGYLDFETMELSSVSVEIVIWPNQGGISGTIVSPYICKELPFLKYAQLRGNVNFFNSNKVEVEVWDYISGKQVILGKLLLSKVDSILIIKNISSSLLGELNNEIRLAKNPNLAKDEIKPDYDFCSKNISL</sequence>
<organism evidence="1 2">
    <name type="scientific">Acinetobacter ursingii</name>
    <dbReference type="NCBI Taxonomy" id="108980"/>
    <lineage>
        <taxon>Bacteria</taxon>
        <taxon>Pseudomonadati</taxon>
        <taxon>Pseudomonadota</taxon>
        <taxon>Gammaproteobacteria</taxon>
        <taxon>Moraxellales</taxon>
        <taxon>Moraxellaceae</taxon>
        <taxon>Acinetobacter</taxon>
    </lineage>
</organism>
<protein>
    <submittedName>
        <fullName evidence="1">Uncharacterized protein</fullName>
    </submittedName>
</protein>
<proteinExistence type="predicted"/>
<dbReference type="AlphaFoldDB" id="A0AA46S4S0"/>
<evidence type="ECO:0000313" key="2">
    <source>
        <dbReference type="Proteomes" id="UP001164064"/>
    </source>
</evidence>
<gene>
    <name evidence="1" type="ORF">LSO60_16005</name>
</gene>
<reference evidence="1" key="1">
    <citation type="journal article" date="2022" name="J Glob Antimicrob Resist">
        <title>Comparative analysis of IMP-4- and OXA-58-containing plasmids of three carbapenemase-producing Acinetobacter ursingii strains in the Netherlands.</title>
        <authorList>
            <person name="Hendrickx A.P.A."/>
            <person name="Schade R.P."/>
            <person name="Landman F."/>
            <person name="Bosch T."/>
            <person name="Schouls L.M."/>
            <person name="van Dijk K."/>
        </authorList>
    </citation>
    <scope>NUCLEOTIDE SEQUENCE</scope>
    <source>
        <strain evidence="1">RIVM_C010559</strain>
    </source>
</reference>
<name>A0AA46S4S0_9GAMM</name>